<dbReference type="Proteomes" id="UP000559182">
    <property type="component" value="Unassembled WGS sequence"/>
</dbReference>
<evidence type="ECO:0000313" key="8">
    <source>
        <dbReference type="Proteomes" id="UP000559182"/>
    </source>
</evidence>
<feature type="chain" id="PRO_5032810116" evidence="5">
    <location>
        <begin position="26"/>
        <end position="410"/>
    </location>
</feature>
<dbReference type="SUPFAM" id="SSF53822">
    <property type="entry name" value="Periplasmic binding protein-like I"/>
    <property type="match status" value="1"/>
</dbReference>
<dbReference type="Pfam" id="PF13458">
    <property type="entry name" value="Peripla_BP_6"/>
    <property type="match status" value="1"/>
</dbReference>
<reference evidence="7 8" key="1">
    <citation type="submission" date="2020-08" db="EMBL/GenBank/DDBJ databases">
        <title>Sequencing the genomes of 1000 actinobacteria strains.</title>
        <authorList>
            <person name="Klenk H.-P."/>
        </authorList>
    </citation>
    <scope>NUCLEOTIDE SEQUENCE [LARGE SCALE GENOMIC DNA]</scope>
    <source>
        <strain evidence="7 8">DSM 105369</strain>
    </source>
</reference>
<organism evidence="7 8">
    <name type="scientific">Flexivirga oryzae</name>
    <dbReference type="NCBI Taxonomy" id="1794944"/>
    <lineage>
        <taxon>Bacteria</taxon>
        <taxon>Bacillati</taxon>
        <taxon>Actinomycetota</taxon>
        <taxon>Actinomycetes</taxon>
        <taxon>Micrococcales</taxon>
        <taxon>Dermacoccaceae</taxon>
        <taxon>Flexivirga</taxon>
    </lineage>
</organism>
<dbReference type="EMBL" id="JACHVQ010000002">
    <property type="protein sequence ID" value="MBB2892752.1"/>
    <property type="molecule type" value="Genomic_DNA"/>
</dbReference>
<gene>
    <name evidence="7" type="ORF">FHU39_002770</name>
</gene>
<evidence type="ECO:0000313" key="7">
    <source>
        <dbReference type="EMBL" id="MBB2892752.1"/>
    </source>
</evidence>
<keyword evidence="3 5" id="KW-0732">Signal</keyword>
<evidence type="ECO:0000256" key="2">
    <source>
        <dbReference type="ARBA" id="ARBA00022448"/>
    </source>
</evidence>
<accession>A0A839NE00</accession>
<feature type="signal peptide" evidence="5">
    <location>
        <begin position="1"/>
        <end position="25"/>
    </location>
</feature>
<dbReference type="InterPro" id="IPR051010">
    <property type="entry name" value="BCAA_transport"/>
</dbReference>
<name>A0A839NE00_9MICO</name>
<comment type="similarity">
    <text evidence="1">Belongs to the leucine-binding protein family.</text>
</comment>
<dbReference type="InterPro" id="IPR028082">
    <property type="entry name" value="Peripla_BP_I"/>
</dbReference>
<comment type="caution">
    <text evidence="7">The sequence shown here is derived from an EMBL/GenBank/DDBJ whole genome shotgun (WGS) entry which is preliminary data.</text>
</comment>
<dbReference type="AlphaFoldDB" id="A0A839NE00"/>
<dbReference type="Gene3D" id="3.40.50.2300">
    <property type="match status" value="2"/>
</dbReference>
<dbReference type="PRINTS" id="PR00337">
    <property type="entry name" value="LEUILEVALBP"/>
</dbReference>
<dbReference type="CDD" id="cd06328">
    <property type="entry name" value="PBP1_SBP-like"/>
    <property type="match status" value="1"/>
</dbReference>
<dbReference type="PANTHER" id="PTHR30483:SF6">
    <property type="entry name" value="PERIPLASMIC BINDING PROTEIN OF ABC TRANSPORTER FOR NATURAL AMINO ACIDS"/>
    <property type="match status" value="1"/>
</dbReference>
<keyword evidence="2" id="KW-0813">Transport</keyword>
<keyword evidence="4" id="KW-0029">Amino-acid transport</keyword>
<proteinExistence type="inferred from homology"/>
<dbReference type="RefSeq" id="WP_183321158.1">
    <property type="nucleotide sequence ID" value="NZ_JACHVQ010000002.1"/>
</dbReference>
<dbReference type="InterPro" id="IPR028081">
    <property type="entry name" value="Leu-bd"/>
</dbReference>
<dbReference type="PANTHER" id="PTHR30483">
    <property type="entry name" value="LEUCINE-SPECIFIC-BINDING PROTEIN"/>
    <property type="match status" value="1"/>
</dbReference>
<evidence type="ECO:0000256" key="1">
    <source>
        <dbReference type="ARBA" id="ARBA00010062"/>
    </source>
</evidence>
<evidence type="ECO:0000256" key="4">
    <source>
        <dbReference type="ARBA" id="ARBA00022970"/>
    </source>
</evidence>
<evidence type="ECO:0000259" key="6">
    <source>
        <dbReference type="Pfam" id="PF13458"/>
    </source>
</evidence>
<dbReference type="PROSITE" id="PS51257">
    <property type="entry name" value="PROKAR_LIPOPROTEIN"/>
    <property type="match status" value="1"/>
</dbReference>
<evidence type="ECO:0000256" key="3">
    <source>
        <dbReference type="ARBA" id="ARBA00022729"/>
    </source>
</evidence>
<sequence length="410" mass="42026">MGATKLTVRRGTLMVAVAATAMAMAACGGSSSGGTGGSSGGGSDGSPVKVGMIYSQTGVLAEYGAEYRAGFEAGLKYVTKGTGKVNGHKIDVTWKDDAGDPEKASSNFTTLVGDGYKIIAGSTDSGVASQLAPLAEQNKVLFISGPAAIDSITGANKYTFRSGRQTYQDVKTAAAMVGGDIKGKTVTVLAQDYAFGTANVAAVKAVLGAEGAKVNSVLAPLSAKDFTPYAAKVKQAKPDLLFVAWAGNTTQTMWQTLDQQGVFGMTKVVTGLGNVASYGAYGAAATKVDFLSYYFPGAPKNAVNTAMINNLKAAGKTPDLFSPDGFVAAQMIAQAVTKGDPGNTDSMVSALDGWSFQAPKGKETIRKGDHAMIQPEYVAHLVKNGSSYTPKLVKTVPASELAPPAGYGKS</sequence>
<feature type="domain" description="Leucine-binding protein" evidence="6">
    <location>
        <begin position="47"/>
        <end position="385"/>
    </location>
</feature>
<dbReference type="GO" id="GO:0006865">
    <property type="term" value="P:amino acid transport"/>
    <property type="evidence" value="ECO:0007669"/>
    <property type="project" value="UniProtKB-KW"/>
</dbReference>
<dbReference type="InterPro" id="IPR000709">
    <property type="entry name" value="Leu_Ile_Val-bd"/>
</dbReference>
<evidence type="ECO:0000256" key="5">
    <source>
        <dbReference type="SAM" id="SignalP"/>
    </source>
</evidence>
<keyword evidence="8" id="KW-1185">Reference proteome</keyword>
<protein>
    <submittedName>
        <fullName evidence="7">Branched-chain amino acid transport system substrate-binding protein</fullName>
    </submittedName>
</protein>